<organism evidence="1 2">
    <name type="scientific">Dreissena polymorpha</name>
    <name type="common">Zebra mussel</name>
    <name type="synonym">Mytilus polymorpha</name>
    <dbReference type="NCBI Taxonomy" id="45954"/>
    <lineage>
        <taxon>Eukaryota</taxon>
        <taxon>Metazoa</taxon>
        <taxon>Spiralia</taxon>
        <taxon>Lophotrochozoa</taxon>
        <taxon>Mollusca</taxon>
        <taxon>Bivalvia</taxon>
        <taxon>Autobranchia</taxon>
        <taxon>Heteroconchia</taxon>
        <taxon>Euheterodonta</taxon>
        <taxon>Imparidentia</taxon>
        <taxon>Neoheterodontei</taxon>
        <taxon>Myida</taxon>
        <taxon>Dreissenoidea</taxon>
        <taxon>Dreissenidae</taxon>
        <taxon>Dreissena</taxon>
    </lineage>
</organism>
<dbReference type="EMBL" id="JAIWYP010000003">
    <property type="protein sequence ID" value="KAH3847832.1"/>
    <property type="molecule type" value="Genomic_DNA"/>
</dbReference>
<gene>
    <name evidence="1" type="ORF">DPMN_090164</name>
</gene>
<proteinExistence type="predicted"/>
<dbReference type="Proteomes" id="UP000828390">
    <property type="component" value="Unassembled WGS sequence"/>
</dbReference>
<accession>A0A9D4QYU1</accession>
<evidence type="ECO:0000313" key="2">
    <source>
        <dbReference type="Proteomes" id="UP000828390"/>
    </source>
</evidence>
<comment type="caution">
    <text evidence="1">The sequence shown here is derived from an EMBL/GenBank/DDBJ whole genome shotgun (WGS) entry which is preliminary data.</text>
</comment>
<dbReference type="AlphaFoldDB" id="A0A9D4QYU1"/>
<protein>
    <submittedName>
        <fullName evidence="1">Uncharacterized protein</fullName>
    </submittedName>
</protein>
<keyword evidence="2" id="KW-1185">Reference proteome</keyword>
<reference evidence="1" key="2">
    <citation type="submission" date="2020-11" db="EMBL/GenBank/DDBJ databases">
        <authorList>
            <person name="McCartney M.A."/>
            <person name="Auch B."/>
            <person name="Kono T."/>
            <person name="Mallez S."/>
            <person name="Becker A."/>
            <person name="Gohl D.M."/>
            <person name="Silverstein K.A.T."/>
            <person name="Koren S."/>
            <person name="Bechman K.B."/>
            <person name="Herman A."/>
            <person name="Abrahante J.E."/>
            <person name="Garbe J."/>
        </authorList>
    </citation>
    <scope>NUCLEOTIDE SEQUENCE</scope>
    <source>
        <strain evidence="1">Duluth1</strain>
        <tissue evidence="1">Whole animal</tissue>
    </source>
</reference>
<name>A0A9D4QYU1_DREPO</name>
<evidence type="ECO:0000313" key="1">
    <source>
        <dbReference type="EMBL" id="KAH3847832.1"/>
    </source>
</evidence>
<sequence length="135" mass="15261">MSVYSSHDDDLDASLDPLLLPGHVRRTIITLDAHFLNAYFKSLKVLEVGISRSFAGGRLALGKPKKLLPETCFFCIAKSKAKSHLLHSGSISGFVRHTFEAERLYWMLAGLIFRRKHLCTGRHQMSSHSENRPLR</sequence>
<reference evidence="1" key="1">
    <citation type="journal article" date="2019" name="bioRxiv">
        <title>The Genome of the Zebra Mussel, Dreissena polymorpha: A Resource for Invasive Species Research.</title>
        <authorList>
            <person name="McCartney M.A."/>
            <person name="Auch B."/>
            <person name="Kono T."/>
            <person name="Mallez S."/>
            <person name="Zhang Y."/>
            <person name="Obille A."/>
            <person name="Becker A."/>
            <person name="Abrahante J.E."/>
            <person name="Garbe J."/>
            <person name="Badalamenti J.P."/>
            <person name="Herman A."/>
            <person name="Mangelson H."/>
            <person name="Liachko I."/>
            <person name="Sullivan S."/>
            <person name="Sone E.D."/>
            <person name="Koren S."/>
            <person name="Silverstein K.A.T."/>
            <person name="Beckman K.B."/>
            <person name="Gohl D.M."/>
        </authorList>
    </citation>
    <scope>NUCLEOTIDE SEQUENCE</scope>
    <source>
        <strain evidence="1">Duluth1</strain>
        <tissue evidence="1">Whole animal</tissue>
    </source>
</reference>